<dbReference type="InterPro" id="IPR012093">
    <property type="entry name" value="Pirin"/>
</dbReference>
<evidence type="ECO:0000313" key="7">
    <source>
        <dbReference type="Proteomes" id="UP000199513"/>
    </source>
</evidence>
<dbReference type="Gene3D" id="2.60.120.10">
    <property type="entry name" value="Jelly Rolls"/>
    <property type="match status" value="2"/>
</dbReference>
<evidence type="ECO:0000259" key="4">
    <source>
        <dbReference type="Pfam" id="PF02678"/>
    </source>
</evidence>
<dbReference type="RefSeq" id="WP_091540010.1">
    <property type="nucleotide sequence ID" value="NZ_FONY01000004.1"/>
</dbReference>
<dbReference type="Proteomes" id="UP000199513">
    <property type="component" value="Unassembled WGS sequence"/>
</dbReference>
<keyword evidence="2" id="KW-0479">Metal-binding</keyword>
<dbReference type="InterPro" id="IPR011051">
    <property type="entry name" value="RmlC_Cupin_sf"/>
</dbReference>
<evidence type="ECO:0000256" key="2">
    <source>
        <dbReference type="PIRSR" id="PIRSR006232-1"/>
    </source>
</evidence>
<dbReference type="OrthoDB" id="321327at2"/>
<feature type="binding site" evidence="2">
    <location>
        <position position="102"/>
    </location>
    <ligand>
        <name>Fe cation</name>
        <dbReference type="ChEBI" id="CHEBI:24875"/>
    </ligand>
</feature>
<feature type="domain" description="Quercetin 2,3-dioxygenase C-terminal cupin" evidence="5">
    <location>
        <begin position="147"/>
        <end position="231"/>
    </location>
</feature>
<dbReference type="InterPro" id="IPR003829">
    <property type="entry name" value="Pirin_N_dom"/>
</dbReference>
<sequence length="237" mass="27115">MNKIFFPANQRGTKNSGWLRSNFNFSFSNYYNPTLAAFGTLMAFNDDFLQVGKGFGVHPHQNMEIISILLHGEMNHKDSMGYNTTIQAGGVQIMSAGQGLFHEEYNVGEVEVNFLQIWIQPKLQNIKPRYQQRLFPKQERVNQLTTVVSSEEGFEHCWINQNAKISLGYFEKATHFEYNFNKTNKCVFIFCIEGSFHIANQTLVSRDAIGIWDTAQIEIQASANSELIIIETVINQK</sequence>
<dbReference type="EMBL" id="FONY01000004">
    <property type="protein sequence ID" value="SFE63668.1"/>
    <property type="molecule type" value="Genomic_DNA"/>
</dbReference>
<dbReference type="PANTHER" id="PTHR43212:SF3">
    <property type="entry name" value="QUERCETIN 2,3-DIOXYGENASE"/>
    <property type="match status" value="1"/>
</dbReference>
<keyword evidence="7" id="KW-1185">Reference proteome</keyword>
<dbReference type="AlphaFoldDB" id="A0A1I2C664"/>
<dbReference type="PANTHER" id="PTHR43212">
    <property type="entry name" value="QUERCETIN 2,3-DIOXYGENASE"/>
    <property type="match status" value="1"/>
</dbReference>
<feature type="domain" description="Pirin N-terminal" evidence="4">
    <location>
        <begin position="13"/>
        <end position="119"/>
    </location>
</feature>
<comment type="similarity">
    <text evidence="1 3">Belongs to the pirin family.</text>
</comment>
<dbReference type="Pfam" id="PF02678">
    <property type="entry name" value="Pirin"/>
    <property type="match status" value="1"/>
</dbReference>
<evidence type="ECO:0000313" key="6">
    <source>
        <dbReference type="EMBL" id="SFE63668.1"/>
    </source>
</evidence>
<evidence type="ECO:0000259" key="5">
    <source>
        <dbReference type="Pfam" id="PF17954"/>
    </source>
</evidence>
<gene>
    <name evidence="6" type="ORF">SAMN04488541_100497</name>
</gene>
<dbReference type="SUPFAM" id="SSF51182">
    <property type="entry name" value="RmlC-like cupins"/>
    <property type="match status" value="1"/>
</dbReference>
<evidence type="ECO:0000256" key="3">
    <source>
        <dbReference type="RuleBase" id="RU003457"/>
    </source>
</evidence>
<name>A0A1I2C664_9BACT</name>
<proteinExistence type="inferred from homology"/>
<dbReference type="GO" id="GO:0046872">
    <property type="term" value="F:metal ion binding"/>
    <property type="evidence" value="ECO:0007669"/>
    <property type="project" value="UniProtKB-KW"/>
</dbReference>
<dbReference type="InterPro" id="IPR041602">
    <property type="entry name" value="Quercetinase_C"/>
</dbReference>
<dbReference type="PIRSF" id="PIRSF006232">
    <property type="entry name" value="Pirin"/>
    <property type="match status" value="1"/>
</dbReference>
<protein>
    <recommendedName>
        <fullName evidence="8">Pirin N-terminal domain-containing protein</fullName>
    </recommendedName>
</protein>
<feature type="binding site" evidence="2">
    <location>
        <position position="60"/>
    </location>
    <ligand>
        <name>Fe cation</name>
        <dbReference type="ChEBI" id="CHEBI:24875"/>
    </ligand>
</feature>
<reference evidence="6 7" key="1">
    <citation type="submission" date="2016-10" db="EMBL/GenBank/DDBJ databases">
        <authorList>
            <person name="de Groot N.N."/>
        </authorList>
    </citation>
    <scope>NUCLEOTIDE SEQUENCE [LARGE SCALE GENOMIC DNA]</scope>
    <source>
        <strain>GEY</strain>
        <strain evidence="7">DSM 9560</strain>
    </source>
</reference>
<accession>A0A1I2C664</accession>
<organism evidence="6 7">
    <name type="scientific">Thermoflexibacter ruber</name>
    <dbReference type="NCBI Taxonomy" id="1003"/>
    <lineage>
        <taxon>Bacteria</taxon>
        <taxon>Pseudomonadati</taxon>
        <taxon>Bacteroidota</taxon>
        <taxon>Cytophagia</taxon>
        <taxon>Cytophagales</taxon>
        <taxon>Thermoflexibacteraceae</taxon>
        <taxon>Thermoflexibacter</taxon>
    </lineage>
</organism>
<dbReference type="Pfam" id="PF17954">
    <property type="entry name" value="Pirin_C_2"/>
    <property type="match status" value="1"/>
</dbReference>
<feature type="binding site" evidence="2">
    <location>
        <position position="104"/>
    </location>
    <ligand>
        <name>Fe cation</name>
        <dbReference type="ChEBI" id="CHEBI:24875"/>
    </ligand>
</feature>
<evidence type="ECO:0000256" key="1">
    <source>
        <dbReference type="ARBA" id="ARBA00008416"/>
    </source>
</evidence>
<dbReference type="InterPro" id="IPR014710">
    <property type="entry name" value="RmlC-like_jellyroll"/>
</dbReference>
<comment type="cofactor">
    <cofactor evidence="2">
        <name>Fe cation</name>
        <dbReference type="ChEBI" id="CHEBI:24875"/>
    </cofactor>
    <text evidence="2">Binds 1 Fe cation per subunit.</text>
</comment>
<keyword evidence="2" id="KW-0408">Iron</keyword>
<feature type="binding site" evidence="2">
    <location>
        <position position="58"/>
    </location>
    <ligand>
        <name>Fe cation</name>
        <dbReference type="ChEBI" id="CHEBI:24875"/>
    </ligand>
</feature>
<evidence type="ECO:0008006" key="8">
    <source>
        <dbReference type="Google" id="ProtNLM"/>
    </source>
</evidence>